<gene>
    <name evidence="18" type="ordered locus">LOC_Os12g24780</name>
</gene>
<dbReference type="GO" id="GO:0006310">
    <property type="term" value="P:DNA recombination"/>
    <property type="evidence" value="ECO:0007669"/>
    <property type="project" value="UniProtKB-KW"/>
</dbReference>
<dbReference type="Gene3D" id="3.30.70.270">
    <property type="match status" value="2"/>
</dbReference>
<name>Q2QSA6_ORYSJ</name>
<dbReference type="InterPro" id="IPR041588">
    <property type="entry name" value="Integrase_H2C2"/>
</dbReference>
<dbReference type="InterPro" id="IPR021109">
    <property type="entry name" value="Peptidase_aspartic_dom_sf"/>
</dbReference>
<keyword evidence="7" id="KW-0255">Endonuclease</keyword>
<evidence type="ECO:0000256" key="9">
    <source>
        <dbReference type="ARBA" id="ARBA00022842"/>
    </source>
</evidence>
<dbReference type="InterPro" id="IPR036397">
    <property type="entry name" value="RNaseH_sf"/>
</dbReference>
<evidence type="ECO:0000256" key="4">
    <source>
        <dbReference type="ARBA" id="ARBA00022722"/>
    </source>
</evidence>
<dbReference type="GO" id="GO:0004190">
    <property type="term" value="F:aspartic-type endopeptidase activity"/>
    <property type="evidence" value="ECO:0007669"/>
    <property type="project" value="UniProtKB-KW"/>
</dbReference>
<accession>Q2QSA6</accession>
<dbReference type="SUPFAM" id="SSF50630">
    <property type="entry name" value="Acid proteases"/>
    <property type="match status" value="1"/>
</dbReference>
<evidence type="ECO:0000256" key="2">
    <source>
        <dbReference type="ARBA" id="ARBA00022679"/>
    </source>
</evidence>
<keyword evidence="1" id="KW-0645">Protease</keyword>
<evidence type="ECO:0000256" key="10">
    <source>
        <dbReference type="ARBA" id="ARBA00022908"/>
    </source>
</evidence>
<dbReference type="FunFam" id="3.30.420.10:FF:000219">
    <property type="entry name" value="Putative retroelement"/>
    <property type="match status" value="1"/>
</dbReference>
<keyword evidence="6" id="KW-0064">Aspartyl protease</keyword>
<keyword evidence="5" id="KW-0479">Metal-binding</keyword>
<dbReference type="InterPro" id="IPR056924">
    <property type="entry name" value="SH3_Tf2-1"/>
</dbReference>
<dbReference type="InterPro" id="IPR001584">
    <property type="entry name" value="Integrase_cat-core"/>
</dbReference>
<keyword evidence="14" id="KW-0233">DNA recombination</keyword>
<reference evidence="18" key="1">
    <citation type="journal article" date="2005" name="BMC Biol.">
        <title>The sequence of rice chromosomes 11 and 12, rich in disease resistance genes and recent gene duplications.</title>
        <authorList>
            <consortium name="The rice chromosomes 11 and 12 sequencing consortia"/>
        </authorList>
    </citation>
    <scope>NUCLEOTIDE SEQUENCE [LARGE SCALE GENOMIC DNA]</scope>
</reference>
<dbReference type="Pfam" id="PF17921">
    <property type="entry name" value="Integrase_H2C2"/>
    <property type="match status" value="1"/>
</dbReference>
<keyword evidence="13" id="KW-0238">DNA-binding</keyword>
<keyword evidence="2" id="KW-0808">Transferase</keyword>
<keyword evidence="3" id="KW-0548">Nucleotidyltransferase</keyword>
<dbReference type="InterPro" id="IPR043502">
    <property type="entry name" value="DNA/RNA_pol_sf"/>
</dbReference>
<keyword evidence="9" id="KW-0460">Magnesium</keyword>
<dbReference type="EMBL" id="DP000011">
    <property type="protein sequence ID" value="ABA97714.2"/>
    <property type="molecule type" value="Genomic_DNA"/>
</dbReference>
<dbReference type="CDD" id="cd00303">
    <property type="entry name" value="retropepsin_like"/>
    <property type="match status" value="1"/>
</dbReference>
<organism evidence="18">
    <name type="scientific">Oryza sativa subsp. japonica</name>
    <name type="common">Rice</name>
    <dbReference type="NCBI Taxonomy" id="39947"/>
    <lineage>
        <taxon>Eukaryota</taxon>
        <taxon>Viridiplantae</taxon>
        <taxon>Streptophyta</taxon>
        <taxon>Embryophyta</taxon>
        <taxon>Tracheophyta</taxon>
        <taxon>Spermatophyta</taxon>
        <taxon>Magnoliopsida</taxon>
        <taxon>Liliopsida</taxon>
        <taxon>Poales</taxon>
        <taxon>Poaceae</taxon>
        <taxon>BOP clade</taxon>
        <taxon>Oryzoideae</taxon>
        <taxon>Oryzeae</taxon>
        <taxon>Oryzinae</taxon>
        <taxon>Oryza</taxon>
        <taxon>Oryza sativa</taxon>
    </lineage>
</organism>
<dbReference type="PANTHER" id="PTHR37984:SF5">
    <property type="entry name" value="PROTEIN NYNRIN-LIKE"/>
    <property type="match status" value="1"/>
</dbReference>
<keyword evidence="4" id="KW-0540">Nuclease</keyword>
<dbReference type="GO" id="GO:0004519">
    <property type="term" value="F:endonuclease activity"/>
    <property type="evidence" value="ECO:0007669"/>
    <property type="project" value="UniProtKB-KW"/>
</dbReference>
<dbReference type="InterPro" id="IPR050951">
    <property type="entry name" value="Retrovirus_Pol_polyprotein"/>
</dbReference>
<keyword evidence="10" id="KW-0229">DNA integration</keyword>
<dbReference type="InterPro" id="IPR043128">
    <property type="entry name" value="Rev_trsase/Diguanyl_cyclase"/>
</dbReference>
<dbReference type="PANTHER" id="PTHR37984">
    <property type="entry name" value="PROTEIN CBG26694"/>
    <property type="match status" value="1"/>
</dbReference>
<evidence type="ECO:0000256" key="3">
    <source>
        <dbReference type="ARBA" id="ARBA00022695"/>
    </source>
</evidence>
<keyword evidence="15" id="KW-0511">Multifunctional enzyme</keyword>
<dbReference type="Pfam" id="PF17919">
    <property type="entry name" value="RT_RNaseH_2"/>
    <property type="match status" value="1"/>
</dbReference>
<feature type="compositionally biased region" description="Polar residues" evidence="16">
    <location>
        <begin position="1222"/>
        <end position="1245"/>
    </location>
</feature>
<dbReference type="Gene3D" id="1.10.340.70">
    <property type="match status" value="1"/>
</dbReference>
<dbReference type="GO" id="GO:0003677">
    <property type="term" value="F:DNA binding"/>
    <property type="evidence" value="ECO:0007669"/>
    <property type="project" value="UniProtKB-KW"/>
</dbReference>
<dbReference type="GO" id="GO:0006508">
    <property type="term" value="P:proteolysis"/>
    <property type="evidence" value="ECO:0007669"/>
    <property type="project" value="UniProtKB-KW"/>
</dbReference>
<proteinExistence type="predicted"/>
<dbReference type="Gene3D" id="3.10.10.10">
    <property type="entry name" value="HIV Type 1 Reverse Transcriptase, subunit A, domain 1"/>
    <property type="match status" value="1"/>
</dbReference>
<evidence type="ECO:0000256" key="8">
    <source>
        <dbReference type="ARBA" id="ARBA00022801"/>
    </source>
</evidence>
<dbReference type="PROSITE" id="PS50994">
    <property type="entry name" value="INTEGRASE"/>
    <property type="match status" value="1"/>
</dbReference>
<dbReference type="InterPro" id="IPR012337">
    <property type="entry name" value="RNaseH-like_sf"/>
</dbReference>
<keyword evidence="12" id="KW-0239">DNA-directed DNA polymerase</keyword>
<evidence type="ECO:0000256" key="16">
    <source>
        <dbReference type="SAM" id="MobiDB-lite"/>
    </source>
</evidence>
<evidence type="ECO:0000259" key="17">
    <source>
        <dbReference type="PROSITE" id="PS50994"/>
    </source>
</evidence>
<dbReference type="GO" id="GO:0003964">
    <property type="term" value="F:RNA-directed DNA polymerase activity"/>
    <property type="evidence" value="ECO:0007669"/>
    <property type="project" value="UniProtKB-KW"/>
</dbReference>
<dbReference type="Pfam" id="PF24626">
    <property type="entry name" value="SH3_Tf2-1"/>
    <property type="match status" value="1"/>
</dbReference>
<evidence type="ECO:0000256" key="7">
    <source>
        <dbReference type="ARBA" id="ARBA00022759"/>
    </source>
</evidence>
<protein>
    <submittedName>
        <fullName evidence="18">Retrotransposon protein, putative, unclassified</fullName>
    </submittedName>
</protein>
<keyword evidence="8" id="KW-0378">Hydrolase</keyword>
<dbReference type="InterPro" id="IPR041577">
    <property type="entry name" value="RT_RNaseH_2"/>
</dbReference>
<evidence type="ECO:0000256" key="12">
    <source>
        <dbReference type="ARBA" id="ARBA00022932"/>
    </source>
</evidence>
<reference evidence="18" key="2">
    <citation type="submission" date="2005-04" db="EMBL/GenBank/DDBJ databases">
        <authorList>
            <person name="Buell C.R."/>
            <person name="Wing R.A."/>
            <person name="McCombie W.A."/>
            <person name="Ouyang S."/>
        </authorList>
    </citation>
    <scope>NUCLEOTIDE SEQUENCE</scope>
</reference>
<sequence length="1287" mass="142385">MSDTDDLKTTIAQLAETVKALQATAAANTKAILALSADKSLSSGPKAGTGETNTDRPPPRFQKLDFPKYDGKSDPLVFINRCESYFHQQKIMAEEQVWMAGDEGIPPWRRFVDLLNLRYGPPLRSTPLFELADCRRTGTVTEYQDRFQALLPRTGPLEEAQRVQLFTGGLLPPLSHAVRVHNPQSLAAAMSLARQLELIKQSTPALPTARPAPRALLLAPPPRLALPAPERAAAPAAPVAGNPVKRLSQADQAERRRLGLCYNFDERYTRGHNRVCRRVFFIDGVELADADDAQAAADQDAEAPVAVALGPASLVAFLDSGSTHNFISEAAARRSGMPLHTRPRLTAMVANGERVTCAGVLKAAPLTIDGALFPADLFVMPLVGFDVVLGTCWLGTLGPIVWDLASHRMSFQRQGRTVCWSGVPTPGAPALAATTDGEPLLDGLLATFGDLFAEPTGLPPQRAHDHCIILKPDAQPVAVRPYRYPAAHKDELERQCAAMIEQGIIRRSDSPFSSPVLLVRKPDGTWRFCVDYRALNALTADHLRHLRAVLTDLRRHHLFVKRTKCSFSAPSVAYLGHVISAAGVAMDPSKVQAIRDWPARRSPRAVRGFLGLAGYYRKFVHNYGTVAAPLTALLKKDGFSWVEAAAVALAALKTAVTTAPVLAIPDFAKLFIVECDASSHGFGAVLTQEGHPVAFFSRPVAPHHRALAAYECELIGLRLAMIPQHHWVGKLLGFDFSVEYRSGATNTVADALSRRDIEEGELLAISAPRFDFIERLRHAQATDPSLVAIHDEVRAGTRAAPWAVVTDMVTYDGRLYIPSASPLLQEIVAAVHDDGHEGVHRTLHRLHRDFHFPHMRRLVQDFVKACVTCQRYKSEHLYPAGLLQPLPVPSIVWANIGLDFVEALPRVHAKTIILSVVDRFSKYCHFIPLAHPYTAESVAQAFFIDIVRLHGIHQSIVSDRDPVFTSGFWRELMRLMGTKLLMSSAFHPQTDGQTEAANRVIVMYLRCFTGDRPRQWLRWLPWAEYIYNTAYQSSLHETPFRVVYGRDPPSIRSYEPGETRVAAVALEIEAREAFLADVRYRLEQAQEVQKKHYDRLHRPVSYQVDDWALLRLRQRAASSLPCTTTGKLKPRYVGPYRVTEVINDVAVRLQLPPGARLHDVFHVGVLKKFVGTPPTSTPALPPTLHGAVVPEPARVTRGRLTRGVRQVLVQWRDEPASRPLGKTSTTSAPGTQRFSSRMSWTSTEGEMSCTAAHTGAGVTCAERPSTRRRCPEAEERKEEICCYFWCP</sequence>
<evidence type="ECO:0000256" key="13">
    <source>
        <dbReference type="ARBA" id="ARBA00023125"/>
    </source>
</evidence>
<dbReference type="Pfam" id="PF08284">
    <property type="entry name" value="RVP_2"/>
    <property type="match status" value="1"/>
</dbReference>
<keyword evidence="11" id="KW-0695">RNA-directed DNA polymerase</keyword>
<evidence type="ECO:0000256" key="15">
    <source>
        <dbReference type="ARBA" id="ARBA00023268"/>
    </source>
</evidence>
<dbReference type="FunFam" id="3.30.70.270:FF:000020">
    <property type="entry name" value="Transposon Tf2-6 polyprotein-like Protein"/>
    <property type="match status" value="1"/>
</dbReference>
<dbReference type="Gene3D" id="2.40.70.10">
    <property type="entry name" value="Acid Proteases"/>
    <property type="match status" value="1"/>
</dbReference>
<dbReference type="GO" id="GO:0015074">
    <property type="term" value="P:DNA integration"/>
    <property type="evidence" value="ECO:0007669"/>
    <property type="project" value="UniProtKB-KW"/>
</dbReference>
<feature type="region of interest" description="Disordered" evidence="16">
    <location>
        <begin position="1215"/>
        <end position="1247"/>
    </location>
</feature>
<evidence type="ECO:0000256" key="1">
    <source>
        <dbReference type="ARBA" id="ARBA00022670"/>
    </source>
</evidence>
<feature type="domain" description="Integrase catalytic" evidence="17">
    <location>
        <begin position="883"/>
        <end position="1047"/>
    </location>
</feature>
<evidence type="ECO:0000256" key="5">
    <source>
        <dbReference type="ARBA" id="ARBA00022723"/>
    </source>
</evidence>
<evidence type="ECO:0000313" key="18">
    <source>
        <dbReference type="EMBL" id="ABA97714.2"/>
    </source>
</evidence>
<dbReference type="Gene3D" id="3.30.420.10">
    <property type="entry name" value="Ribonuclease H-like superfamily/Ribonuclease H"/>
    <property type="match status" value="1"/>
</dbReference>
<dbReference type="GO" id="GO:0046872">
    <property type="term" value="F:metal ion binding"/>
    <property type="evidence" value="ECO:0007669"/>
    <property type="project" value="UniProtKB-KW"/>
</dbReference>
<dbReference type="SUPFAM" id="SSF53098">
    <property type="entry name" value="Ribonuclease H-like"/>
    <property type="match status" value="1"/>
</dbReference>
<evidence type="ECO:0000256" key="11">
    <source>
        <dbReference type="ARBA" id="ARBA00022918"/>
    </source>
</evidence>
<feature type="region of interest" description="Disordered" evidence="16">
    <location>
        <begin position="42"/>
        <end position="61"/>
    </location>
</feature>
<evidence type="ECO:0000256" key="14">
    <source>
        <dbReference type="ARBA" id="ARBA00023172"/>
    </source>
</evidence>
<evidence type="ECO:0000256" key="6">
    <source>
        <dbReference type="ARBA" id="ARBA00022750"/>
    </source>
</evidence>
<dbReference type="GO" id="GO:0003887">
    <property type="term" value="F:DNA-directed DNA polymerase activity"/>
    <property type="evidence" value="ECO:0007669"/>
    <property type="project" value="UniProtKB-KW"/>
</dbReference>
<reference evidence="18" key="3">
    <citation type="submission" date="2006-01" db="EMBL/GenBank/DDBJ databases">
        <authorList>
            <person name="Buell R."/>
        </authorList>
    </citation>
    <scope>NUCLEOTIDE SEQUENCE</scope>
</reference>
<dbReference type="SUPFAM" id="SSF56672">
    <property type="entry name" value="DNA/RNA polymerases"/>
    <property type="match status" value="1"/>
</dbReference>